<evidence type="ECO:0000256" key="1">
    <source>
        <dbReference type="SAM" id="MobiDB-lite"/>
    </source>
</evidence>
<comment type="caution">
    <text evidence="2">The sequence shown here is derived from an EMBL/GenBank/DDBJ whole genome shotgun (WGS) entry which is preliminary data.</text>
</comment>
<feature type="region of interest" description="Disordered" evidence="1">
    <location>
        <begin position="87"/>
        <end position="107"/>
    </location>
</feature>
<protein>
    <submittedName>
        <fullName evidence="2">Uncharacterized protein</fullName>
    </submittedName>
</protein>
<organism evidence="2 3">
    <name type="scientific">Malus baccata</name>
    <name type="common">Siberian crab apple</name>
    <name type="synonym">Pyrus baccata</name>
    <dbReference type="NCBI Taxonomy" id="106549"/>
    <lineage>
        <taxon>Eukaryota</taxon>
        <taxon>Viridiplantae</taxon>
        <taxon>Streptophyta</taxon>
        <taxon>Embryophyta</taxon>
        <taxon>Tracheophyta</taxon>
        <taxon>Spermatophyta</taxon>
        <taxon>Magnoliopsida</taxon>
        <taxon>eudicotyledons</taxon>
        <taxon>Gunneridae</taxon>
        <taxon>Pentapetalae</taxon>
        <taxon>rosids</taxon>
        <taxon>fabids</taxon>
        <taxon>Rosales</taxon>
        <taxon>Rosaceae</taxon>
        <taxon>Amygdaloideae</taxon>
        <taxon>Maleae</taxon>
        <taxon>Malus</taxon>
    </lineage>
</organism>
<proteinExistence type="predicted"/>
<reference evidence="2 3" key="1">
    <citation type="journal article" date="2019" name="G3 (Bethesda)">
        <title>Sequencing of a Wild Apple (Malus baccata) Genome Unravels the Differences Between Cultivated and Wild Apple Species Regarding Disease Resistance and Cold Tolerance.</title>
        <authorList>
            <person name="Chen X."/>
        </authorList>
    </citation>
    <scope>NUCLEOTIDE SEQUENCE [LARGE SCALE GENOMIC DNA]</scope>
    <source>
        <strain evidence="3">cv. Shandingzi</strain>
        <tissue evidence="2">Leaves</tissue>
    </source>
</reference>
<accession>A0A540N1Y0</accession>
<evidence type="ECO:0000313" key="3">
    <source>
        <dbReference type="Proteomes" id="UP000315295"/>
    </source>
</evidence>
<dbReference type="EMBL" id="VIEB01000130">
    <property type="protein sequence ID" value="TQE05019.1"/>
    <property type="molecule type" value="Genomic_DNA"/>
</dbReference>
<name>A0A540N1Y0_MALBA</name>
<keyword evidence="3" id="KW-1185">Reference proteome</keyword>
<sequence length="107" mass="12064">MSDAILNNINTRLDTRTVSVLLRHSEAISLFPLNTLSPRLILIAHNSSAPLRAAPLDHFLCTYEELVNKGDEGFEWVLPSNEWDPMTATSSRVVHRHRERRSSGRGS</sequence>
<gene>
    <name evidence="2" type="ORF">C1H46_009385</name>
</gene>
<dbReference type="AlphaFoldDB" id="A0A540N1Y0"/>
<evidence type="ECO:0000313" key="2">
    <source>
        <dbReference type="EMBL" id="TQE05019.1"/>
    </source>
</evidence>
<dbReference type="Proteomes" id="UP000315295">
    <property type="component" value="Unassembled WGS sequence"/>
</dbReference>
<dbReference type="STRING" id="106549.A0A540N1Y0"/>